<dbReference type="PANTHER" id="PTHR22642:SF2">
    <property type="entry name" value="PROTEIN LONG AFTER FAR-RED 3"/>
    <property type="match status" value="1"/>
</dbReference>
<dbReference type="RefSeq" id="WP_256131798.1">
    <property type="nucleotide sequence ID" value="NZ_JANFXK010000007.1"/>
</dbReference>
<comment type="caution">
    <text evidence="2">The sequence shown here is derived from an EMBL/GenBank/DDBJ whole genome shotgun (WGS) entry which is preliminary data.</text>
</comment>
<evidence type="ECO:0000313" key="3">
    <source>
        <dbReference type="Proteomes" id="UP001524502"/>
    </source>
</evidence>
<reference evidence="2 3" key="1">
    <citation type="submission" date="2022-06" db="EMBL/GenBank/DDBJ databases">
        <title>Isolation of gut microbiota from human fecal samples.</title>
        <authorList>
            <person name="Pamer E.G."/>
            <person name="Barat B."/>
            <person name="Waligurski E."/>
            <person name="Medina S."/>
            <person name="Paddock L."/>
            <person name="Mostad J."/>
        </authorList>
    </citation>
    <scope>NUCLEOTIDE SEQUENCE [LARGE SCALE GENOMIC DNA]</scope>
    <source>
        <strain evidence="2 3">SL.3.17</strain>
    </source>
</reference>
<dbReference type="InterPro" id="IPR032466">
    <property type="entry name" value="Metal_Hydrolase"/>
</dbReference>
<keyword evidence="3" id="KW-1185">Reference proteome</keyword>
<feature type="domain" description="Amidohydrolase 3" evidence="1">
    <location>
        <begin position="50"/>
        <end position="543"/>
    </location>
</feature>
<accession>A0ABT1RN45</accession>
<evidence type="ECO:0000259" key="1">
    <source>
        <dbReference type="Pfam" id="PF07969"/>
    </source>
</evidence>
<organism evidence="2 3">
    <name type="scientific">Anaerovorax odorimutans</name>
    <dbReference type="NCBI Taxonomy" id="109327"/>
    <lineage>
        <taxon>Bacteria</taxon>
        <taxon>Bacillati</taxon>
        <taxon>Bacillota</taxon>
        <taxon>Clostridia</taxon>
        <taxon>Peptostreptococcales</taxon>
        <taxon>Anaerovoracaceae</taxon>
        <taxon>Anaerovorax</taxon>
    </lineage>
</organism>
<gene>
    <name evidence="2" type="ORF">NE619_07660</name>
</gene>
<dbReference type="PANTHER" id="PTHR22642">
    <property type="entry name" value="IMIDAZOLONEPROPIONASE"/>
    <property type="match status" value="1"/>
</dbReference>
<name>A0ABT1RN45_9FIRM</name>
<dbReference type="Gene3D" id="3.10.310.70">
    <property type="match status" value="1"/>
</dbReference>
<dbReference type="Gene3D" id="3.20.20.140">
    <property type="entry name" value="Metal-dependent hydrolases"/>
    <property type="match status" value="1"/>
</dbReference>
<proteinExistence type="predicted"/>
<dbReference type="Proteomes" id="UP001524502">
    <property type="component" value="Unassembled WGS sequence"/>
</dbReference>
<dbReference type="Gene3D" id="2.30.40.10">
    <property type="entry name" value="Urease, subunit C, domain 1"/>
    <property type="match status" value="1"/>
</dbReference>
<protein>
    <submittedName>
        <fullName evidence="2">Amidohydrolase</fullName>
    </submittedName>
</protein>
<dbReference type="SUPFAM" id="SSF51556">
    <property type="entry name" value="Metallo-dependent hydrolases"/>
    <property type="match status" value="1"/>
</dbReference>
<dbReference type="Pfam" id="PF07969">
    <property type="entry name" value="Amidohydro_3"/>
    <property type="match status" value="1"/>
</dbReference>
<evidence type="ECO:0000313" key="2">
    <source>
        <dbReference type="EMBL" id="MCQ4636602.1"/>
    </source>
</evidence>
<dbReference type="InterPro" id="IPR033932">
    <property type="entry name" value="YtcJ-like"/>
</dbReference>
<dbReference type="CDD" id="cd01300">
    <property type="entry name" value="YtcJ_like"/>
    <property type="match status" value="1"/>
</dbReference>
<dbReference type="InterPro" id="IPR013108">
    <property type="entry name" value="Amidohydro_3"/>
</dbReference>
<dbReference type="SUPFAM" id="SSF51338">
    <property type="entry name" value="Composite domain of metallo-dependent hydrolases"/>
    <property type="match status" value="1"/>
</dbReference>
<dbReference type="InterPro" id="IPR011059">
    <property type="entry name" value="Metal-dep_hydrolase_composite"/>
</dbReference>
<dbReference type="EMBL" id="JANFXK010000007">
    <property type="protein sequence ID" value="MCQ4636602.1"/>
    <property type="molecule type" value="Genomic_DNA"/>
</dbReference>
<sequence length="545" mass="60813">MKITKIFYNGAVYTVDGTWTKARAIALEGPAIAAVGTDEQILALKEEGTEVIDLKGKMVLPGFVDSHAHPSWGGTELLYKVDLFNCKDAEEYPKRIAAFIEENPNLECIQGVGWVNPHFPPEGPSRFVLDAIRDDIPMAFDSGDHHSVWANSKAIEMAGIDKDTPCPEGGVIEKDPRTGELTGTFREAAQDLVRKVIPDYSAEEYMAGILKYQEVMASYGITMSHDAMVDGDGPAYEALLRLEKEDKMLFKMNASFTTYPEDPFKDAEQYGRYLAETDGTMLKGKHLKIFVDGVVEACTAWLKEPYANRPDYCGEPVWDEEELKKVLVLADKQGMIPHFHVIGDRAVQQMLDVLEYVERVNGPKERMPLAAHVQLLDPADLPRMKKLGVAVSADPYWYVKDPGYYCKLELPFLGEERVSKEYPMKTFFDAGLTVASASDYSVTPVPKPLRGIQMGMNRCYPEMDIEDPECVLGKEERVSLRQMIESFTINGAKVLGRAGETGSIEPGKDADLVILEKDLFELPITEIAFTKVCETICRGKTIYRG</sequence>